<feature type="domain" description="Dehydrogenase E1 component" evidence="5">
    <location>
        <begin position="41"/>
        <end position="325"/>
    </location>
</feature>
<dbReference type="PANTHER" id="PTHR43380">
    <property type="entry name" value="2-OXOISOVALERATE DEHYDROGENASE SUBUNIT ALPHA, MITOCHONDRIAL"/>
    <property type="match status" value="1"/>
</dbReference>
<protein>
    <recommendedName>
        <fullName evidence="4">Pyruvate dehydrogenase E1 component subunit alpha</fullName>
        <ecNumber evidence="4">1.2.4.1</ecNumber>
    </recommendedName>
</protein>
<name>A0ABT3R409_9HYPH</name>
<dbReference type="InterPro" id="IPR001017">
    <property type="entry name" value="DH_E1"/>
</dbReference>
<dbReference type="InterPro" id="IPR017596">
    <property type="entry name" value="PdhA/BkdA"/>
</dbReference>
<keyword evidence="7" id="KW-1185">Reference proteome</keyword>
<dbReference type="InterPro" id="IPR029061">
    <property type="entry name" value="THDP-binding"/>
</dbReference>
<evidence type="ECO:0000256" key="4">
    <source>
        <dbReference type="RuleBase" id="RU366007"/>
    </source>
</evidence>
<gene>
    <name evidence="6" type="primary">pdhA</name>
    <name evidence="6" type="ORF">ON753_16440</name>
</gene>
<keyword evidence="2 4" id="KW-0560">Oxidoreductase</keyword>
<dbReference type="PANTHER" id="PTHR43380:SF1">
    <property type="entry name" value="2-OXOISOVALERATE DEHYDROGENASE SUBUNIT ALPHA, MITOCHONDRIAL"/>
    <property type="match status" value="1"/>
</dbReference>
<sequence>MPLTETGPDSKIEYLSILNEDGELDKELAPQFTDDLLLKGYRTMLLARRFDERRLKLQRSGRIGTFAPVNGQEAAQVGTISALREDDWFVPSYRETAANFWRGTNPADMLVFDAGYNEGIVIPEGARNLPNSVPVGTQMLQAAGIAYAARLEGTGEVAMTYFGDGATSQGDFHEALNFASVFDCPVVFVCQNNQYAISVPRARQTRSQTLAQKALAYGMDGIQVDGNDIFACFAAADDAVRRARETFRPTLIECVTYRLEMHTTADDPSRYRDEEEVEKWEKRDPIERFGSLLRERGLLDDGSLEDMEAKIAETIDAAWDEAEKRIEKAEGVSAIFDHILEQETHEQVRQKQQMSDGLGGVSGYG</sequence>
<comment type="subunit">
    <text evidence="4">Heterodimer of an alpha and a beta chain.</text>
</comment>
<dbReference type="CDD" id="cd02000">
    <property type="entry name" value="TPP_E1_PDC_ADC_BCADC"/>
    <property type="match status" value="1"/>
</dbReference>
<dbReference type="Proteomes" id="UP001300261">
    <property type="component" value="Unassembled WGS sequence"/>
</dbReference>
<comment type="function">
    <text evidence="4">The pyruvate dehydrogenase complex catalyzes the overall conversion of pyruvate to acetyl-CoA and CO(2). It contains multiple copies of three enzymatic components: pyruvate dehydrogenase (E1), dihydrolipoamide acetyltransferase (E2) and lipoamide dehydrogenase (E3).</text>
</comment>
<evidence type="ECO:0000256" key="2">
    <source>
        <dbReference type="ARBA" id="ARBA00023002"/>
    </source>
</evidence>
<comment type="caution">
    <text evidence="6">The sequence shown here is derived from an EMBL/GenBank/DDBJ whole genome shotgun (WGS) entry which is preliminary data.</text>
</comment>
<accession>A0ABT3R409</accession>
<dbReference type="SUPFAM" id="SSF52518">
    <property type="entry name" value="Thiamin diphosphate-binding fold (THDP-binding)"/>
    <property type="match status" value="1"/>
</dbReference>
<evidence type="ECO:0000313" key="7">
    <source>
        <dbReference type="Proteomes" id="UP001300261"/>
    </source>
</evidence>
<reference evidence="6 7" key="1">
    <citation type="journal article" date="2016" name="Int. J. Syst. Evol. Microbiol.">
        <title>Labrenzia salina sp. nov., isolated from the rhizosphere of the halophyte Arthrocnemum macrostachyum.</title>
        <authorList>
            <person name="Camacho M."/>
            <person name="Redondo-Gomez S."/>
            <person name="Rodriguez-Llorente I."/>
            <person name="Rohde M."/>
            <person name="Sproer C."/>
            <person name="Schumann P."/>
            <person name="Klenk H.P."/>
            <person name="Montero-Calasanz M.D.C."/>
        </authorList>
    </citation>
    <scope>NUCLEOTIDE SEQUENCE [LARGE SCALE GENOMIC DNA]</scope>
    <source>
        <strain evidence="6 7">DSM 29163</strain>
    </source>
</reference>
<dbReference type="Gene3D" id="3.40.50.970">
    <property type="match status" value="1"/>
</dbReference>
<dbReference type="Pfam" id="PF00676">
    <property type="entry name" value="E1_dh"/>
    <property type="match status" value="1"/>
</dbReference>
<comment type="cofactor">
    <cofactor evidence="1 4">
        <name>thiamine diphosphate</name>
        <dbReference type="ChEBI" id="CHEBI:58937"/>
    </cofactor>
</comment>
<dbReference type="EC" id="1.2.4.1" evidence="4"/>
<dbReference type="EMBL" id="JAPEVI010000003">
    <property type="protein sequence ID" value="MCX2723943.1"/>
    <property type="molecule type" value="Genomic_DNA"/>
</dbReference>
<dbReference type="RefSeq" id="WP_265963694.1">
    <property type="nucleotide sequence ID" value="NZ_JAPEVI010000003.1"/>
</dbReference>
<evidence type="ECO:0000259" key="5">
    <source>
        <dbReference type="Pfam" id="PF00676"/>
    </source>
</evidence>
<dbReference type="InterPro" id="IPR050771">
    <property type="entry name" value="Alpha-ketoacid_DH_E1_comp"/>
</dbReference>
<keyword evidence="3 4" id="KW-0786">Thiamine pyrophosphate</keyword>
<organism evidence="6 7">
    <name type="scientific">Roseibium salinum</name>
    <dbReference type="NCBI Taxonomy" id="1604349"/>
    <lineage>
        <taxon>Bacteria</taxon>
        <taxon>Pseudomonadati</taxon>
        <taxon>Pseudomonadota</taxon>
        <taxon>Alphaproteobacteria</taxon>
        <taxon>Hyphomicrobiales</taxon>
        <taxon>Stappiaceae</taxon>
        <taxon>Roseibium</taxon>
    </lineage>
</organism>
<dbReference type="NCBIfam" id="TIGR03181">
    <property type="entry name" value="PDH_E1_alph_x"/>
    <property type="match status" value="1"/>
</dbReference>
<evidence type="ECO:0000313" key="6">
    <source>
        <dbReference type="EMBL" id="MCX2723943.1"/>
    </source>
</evidence>
<evidence type="ECO:0000256" key="3">
    <source>
        <dbReference type="ARBA" id="ARBA00023052"/>
    </source>
</evidence>
<proteinExistence type="predicted"/>
<comment type="catalytic activity">
    <reaction evidence="4">
        <text>N(6)-[(R)-lipoyl]-L-lysyl-[protein] + pyruvate + H(+) = N(6)-[(R)-S(8)-acetyldihydrolipoyl]-L-lysyl-[protein] + CO2</text>
        <dbReference type="Rhea" id="RHEA:19189"/>
        <dbReference type="Rhea" id="RHEA-COMP:10474"/>
        <dbReference type="Rhea" id="RHEA-COMP:10478"/>
        <dbReference type="ChEBI" id="CHEBI:15361"/>
        <dbReference type="ChEBI" id="CHEBI:15378"/>
        <dbReference type="ChEBI" id="CHEBI:16526"/>
        <dbReference type="ChEBI" id="CHEBI:83099"/>
        <dbReference type="ChEBI" id="CHEBI:83111"/>
        <dbReference type="EC" id="1.2.4.1"/>
    </reaction>
</comment>
<evidence type="ECO:0000256" key="1">
    <source>
        <dbReference type="ARBA" id="ARBA00001964"/>
    </source>
</evidence>
<keyword evidence="4 6" id="KW-0670">Pyruvate</keyword>